<gene>
    <name evidence="14" type="ORF">LZ495_10085</name>
</gene>
<evidence type="ECO:0000256" key="3">
    <source>
        <dbReference type="ARBA" id="ARBA00022475"/>
    </source>
</evidence>
<dbReference type="InterPro" id="IPR053877">
    <property type="entry name" value="RskA_N"/>
</dbReference>
<dbReference type="PANTHER" id="PTHR37461">
    <property type="entry name" value="ANTI-SIGMA-K FACTOR RSKA"/>
    <property type="match status" value="1"/>
</dbReference>
<evidence type="ECO:0000256" key="6">
    <source>
        <dbReference type="ARBA" id="ARBA00023015"/>
    </source>
</evidence>
<dbReference type="RefSeq" id="WP_235051723.1">
    <property type="nucleotide sequence ID" value="NZ_JAKFHA010000004.1"/>
</dbReference>
<evidence type="ECO:0000259" key="12">
    <source>
        <dbReference type="Pfam" id="PF10099"/>
    </source>
</evidence>
<dbReference type="PANTHER" id="PTHR37461:SF1">
    <property type="entry name" value="ANTI-SIGMA-K FACTOR RSKA"/>
    <property type="match status" value="1"/>
</dbReference>
<feature type="domain" description="Anti-sigma-K factor RskA N-terminal" evidence="13">
    <location>
        <begin position="20"/>
        <end position="60"/>
    </location>
</feature>
<evidence type="ECO:0000259" key="13">
    <source>
        <dbReference type="Pfam" id="PF22618"/>
    </source>
</evidence>
<dbReference type="InterPro" id="IPR051474">
    <property type="entry name" value="Anti-sigma-K/W_factor"/>
</dbReference>
<dbReference type="AlphaFoldDB" id="A0AA41PX89"/>
<accession>A0AA41PX89</accession>
<keyword evidence="8" id="KW-0804">Transcription</keyword>
<feature type="transmembrane region" description="Helical" evidence="11">
    <location>
        <begin position="113"/>
        <end position="133"/>
    </location>
</feature>
<dbReference type="GO" id="GO:0006417">
    <property type="term" value="P:regulation of translation"/>
    <property type="evidence" value="ECO:0007669"/>
    <property type="project" value="TreeGrafter"/>
</dbReference>
<evidence type="ECO:0000256" key="5">
    <source>
        <dbReference type="ARBA" id="ARBA00022989"/>
    </source>
</evidence>
<evidence type="ECO:0000256" key="7">
    <source>
        <dbReference type="ARBA" id="ARBA00023136"/>
    </source>
</evidence>
<keyword evidence="3" id="KW-1003">Cell membrane</keyword>
<name>A0AA41PX89_9ACTN</name>
<keyword evidence="15" id="KW-1185">Reference proteome</keyword>
<dbReference type="Gene3D" id="1.10.10.1320">
    <property type="entry name" value="Anti-sigma factor, zinc-finger domain"/>
    <property type="match status" value="1"/>
</dbReference>
<dbReference type="GO" id="GO:0016989">
    <property type="term" value="F:sigma factor antagonist activity"/>
    <property type="evidence" value="ECO:0007669"/>
    <property type="project" value="TreeGrafter"/>
</dbReference>
<comment type="caution">
    <text evidence="14">The sequence shown here is derived from an EMBL/GenBank/DDBJ whole genome shotgun (WGS) entry which is preliminary data.</text>
</comment>
<comment type="subcellular location">
    <subcellularLocation>
        <location evidence="2">Cell membrane</location>
    </subcellularLocation>
    <subcellularLocation>
        <location evidence="1">Membrane</location>
        <topology evidence="1">Single-pass membrane protein</topology>
    </subcellularLocation>
</comment>
<evidence type="ECO:0000313" key="15">
    <source>
        <dbReference type="Proteomes" id="UP001165378"/>
    </source>
</evidence>
<keyword evidence="5 11" id="KW-1133">Transmembrane helix</keyword>
<dbReference type="GO" id="GO:0005886">
    <property type="term" value="C:plasma membrane"/>
    <property type="evidence" value="ECO:0007669"/>
    <property type="project" value="UniProtKB-SubCell"/>
</dbReference>
<feature type="domain" description="Anti-sigma K factor RskA C-terminal" evidence="12">
    <location>
        <begin position="118"/>
        <end position="252"/>
    </location>
</feature>
<evidence type="ECO:0000313" key="14">
    <source>
        <dbReference type="EMBL" id="MCF2527560.1"/>
    </source>
</evidence>
<keyword evidence="4 11" id="KW-0812">Transmembrane</keyword>
<evidence type="ECO:0000256" key="10">
    <source>
        <dbReference type="ARBA" id="ARBA00030803"/>
    </source>
</evidence>
<reference evidence="14" key="1">
    <citation type="submission" date="2022-01" db="EMBL/GenBank/DDBJ databases">
        <title>Genome-Based Taxonomic Classification of the Phylum Actinobacteria.</title>
        <authorList>
            <person name="Gao Y."/>
        </authorList>
    </citation>
    <scope>NUCLEOTIDE SEQUENCE</scope>
    <source>
        <strain evidence="14">KLBMP 8922</strain>
    </source>
</reference>
<evidence type="ECO:0000256" key="2">
    <source>
        <dbReference type="ARBA" id="ARBA00004236"/>
    </source>
</evidence>
<dbReference type="EMBL" id="JAKFHA010000004">
    <property type="protein sequence ID" value="MCF2527560.1"/>
    <property type="molecule type" value="Genomic_DNA"/>
</dbReference>
<sequence>MNHPLGPARRSAGDGDDAHALTGPYAVDALDAAERAAVERHLEACPACREEVRELRETAARLASTTAVRPPDRLRARVMSEIRSVRQVPPPRSAGAGGAHAALPIRRTRAARLPWLAAAAMFAAAVVLGVLLMDAKSGGDTRAERIAAVIAAPDARGASGAGPDGSRMTVLASREVDRMLVLADGLPPAGPARVYQVWFMTDAGVRSAGLLDETAGGNASASLMADRLGDAARIGVTLEPAGGSPAPTTRPVLVMTLPV</sequence>
<organism evidence="14 15">
    <name type="scientific">Yinghuangia soli</name>
    <dbReference type="NCBI Taxonomy" id="2908204"/>
    <lineage>
        <taxon>Bacteria</taxon>
        <taxon>Bacillati</taxon>
        <taxon>Actinomycetota</taxon>
        <taxon>Actinomycetes</taxon>
        <taxon>Kitasatosporales</taxon>
        <taxon>Streptomycetaceae</taxon>
        <taxon>Yinghuangia</taxon>
    </lineage>
</organism>
<protein>
    <recommendedName>
        <fullName evidence="10">Regulator of SigK</fullName>
    </recommendedName>
    <alternativeName>
        <fullName evidence="9">Sigma-K anti-sigma factor RskA</fullName>
    </alternativeName>
</protein>
<dbReference type="Proteomes" id="UP001165378">
    <property type="component" value="Unassembled WGS sequence"/>
</dbReference>
<evidence type="ECO:0000256" key="1">
    <source>
        <dbReference type="ARBA" id="ARBA00004167"/>
    </source>
</evidence>
<evidence type="ECO:0000256" key="8">
    <source>
        <dbReference type="ARBA" id="ARBA00023163"/>
    </source>
</evidence>
<keyword evidence="6" id="KW-0805">Transcription regulation</keyword>
<dbReference type="InterPro" id="IPR041916">
    <property type="entry name" value="Anti_sigma_zinc_sf"/>
</dbReference>
<dbReference type="Pfam" id="PF10099">
    <property type="entry name" value="RskA_C"/>
    <property type="match status" value="1"/>
</dbReference>
<evidence type="ECO:0000256" key="9">
    <source>
        <dbReference type="ARBA" id="ARBA00029829"/>
    </source>
</evidence>
<dbReference type="InterPro" id="IPR018764">
    <property type="entry name" value="RskA_C"/>
</dbReference>
<evidence type="ECO:0000256" key="11">
    <source>
        <dbReference type="SAM" id="Phobius"/>
    </source>
</evidence>
<keyword evidence="7 11" id="KW-0472">Membrane</keyword>
<proteinExistence type="predicted"/>
<evidence type="ECO:0000256" key="4">
    <source>
        <dbReference type="ARBA" id="ARBA00022692"/>
    </source>
</evidence>
<dbReference type="Pfam" id="PF22618">
    <property type="entry name" value="RskA_N"/>
    <property type="match status" value="1"/>
</dbReference>